<feature type="compositionally biased region" description="Basic and acidic residues" evidence="1">
    <location>
        <begin position="12"/>
        <end position="40"/>
    </location>
</feature>
<evidence type="ECO:0000313" key="2">
    <source>
        <dbReference type="EMBL" id="KKU04355.1"/>
    </source>
</evidence>
<dbReference type="AlphaFoldDB" id="A0A0G1Q6Y8"/>
<name>A0A0G1Q6Y8_9BACT</name>
<organism evidence="2 3">
    <name type="scientific">Candidatus Giovannonibacteria bacterium GW2011_GWA2_45_21</name>
    <dbReference type="NCBI Taxonomy" id="1618649"/>
    <lineage>
        <taxon>Bacteria</taxon>
        <taxon>Candidatus Giovannoniibacteriota</taxon>
    </lineage>
</organism>
<dbReference type="Proteomes" id="UP000034696">
    <property type="component" value="Unassembled WGS sequence"/>
</dbReference>
<dbReference type="EMBL" id="LCKT01000021">
    <property type="protein sequence ID" value="KKU04355.1"/>
    <property type="molecule type" value="Genomic_DNA"/>
</dbReference>
<proteinExistence type="predicted"/>
<feature type="region of interest" description="Disordered" evidence="1">
    <location>
        <begin position="1"/>
        <end position="40"/>
    </location>
</feature>
<sequence length="40" mass="4782">MHLFQKTVINNENRKKENADKKPLFAELKHPKTAERDQPH</sequence>
<accession>A0A0G1Q6Y8</accession>
<reference evidence="2 3" key="1">
    <citation type="journal article" date="2015" name="Nature">
        <title>rRNA introns, odd ribosomes, and small enigmatic genomes across a large radiation of phyla.</title>
        <authorList>
            <person name="Brown C.T."/>
            <person name="Hug L.A."/>
            <person name="Thomas B.C."/>
            <person name="Sharon I."/>
            <person name="Castelle C.J."/>
            <person name="Singh A."/>
            <person name="Wilkins M.J."/>
            <person name="Williams K.H."/>
            <person name="Banfield J.F."/>
        </authorList>
    </citation>
    <scope>NUCLEOTIDE SEQUENCE [LARGE SCALE GENOMIC DNA]</scope>
</reference>
<gene>
    <name evidence="2" type="ORF">UX06_C0021G0013</name>
</gene>
<protein>
    <submittedName>
        <fullName evidence="2">Uncharacterized protein</fullName>
    </submittedName>
</protein>
<comment type="caution">
    <text evidence="2">The sequence shown here is derived from an EMBL/GenBank/DDBJ whole genome shotgun (WGS) entry which is preliminary data.</text>
</comment>
<evidence type="ECO:0000256" key="1">
    <source>
        <dbReference type="SAM" id="MobiDB-lite"/>
    </source>
</evidence>
<evidence type="ECO:0000313" key="3">
    <source>
        <dbReference type="Proteomes" id="UP000034696"/>
    </source>
</evidence>